<dbReference type="PANTHER" id="PTHR43651">
    <property type="entry name" value="1,4-ALPHA-GLUCAN-BRANCHING ENZYME"/>
    <property type="match status" value="1"/>
</dbReference>
<accession>A0A972FNX9</accession>
<dbReference type="Gene3D" id="3.20.20.80">
    <property type="entry name" value="Glycosidases"/>
    <property type="match status" value="1"/>
</dbReference>
<keyword evidence="14" id="KW-1185">Reference proteome</keyword>
<dbReference type="HAMAP" id="MF_00685">
    <property type="entry name" value="GlgB"/>
    <property type="match status" value="1"/>
</dbReference>
<dbReference type="GO" id="GO:0003844">
    <property type="term" value="F:1,4-alpha-glucan branching enzyme activity"/>
    <property type="evidence" value="ECO:0007669"/>
    <property type="project" value="UniProtKB-UniRule"/>
</dbReference>
<dbReference type="CDD" id="cd11322">
    <property type="entry name" value="AmyAc_Glg_BE"/>
    <property type="match status" value="1"/>
</dbReference>
<keyword evidence="5 10" id="KW-0321">Glycogen metabolism</keyword>
<feature type="domain" description="Glycosyl hydrolase family 13 catalytic" evidence="12">
    <location>
        <begin position="157"/>
        <end position="535"/>
    </location>
</feature>
<dbReference type="InterPro" id="IPR017853">
    <property type="entry name" value="GH"/>
</dbReference>
<dbReference type="InterPro" id="IPR014756">
    <property type="entry name" value="Ig_E-set"/>
</dbReference>
<evidence type="ECO:0000256" key="9">
    <source>
        <dbReference type="ARBA" id="ARBA00023277"/>
    </source>
</evidence>
<dbReference type="Proteomes" id="UP000712080">
    <property type="component" value="Unassembled WGS sequence"/>
</dbReference>
<keyword evidence="6 10" id="KW-0328">Glycosyltransferase</keyword>
<evidence type="ECO:0000313" key="14">
    <source>
        <dbReference type="Proteomes" id="UP000712080"/>
    </source>
</evidence>
<evidence type="ECO:0000256" key="7">
    <source>
        <dbReference type="ARBA" id="ARBA00022679"/>
    </source>
</evidence>
<evidence type="ECO:0000256" key="5">
    <source>
        <dbReference type="ARBA" id="ARBA00022600"/>
    </source>
</evidence>
<keyword evidence="8 10" id="KW-0320">Glycogen biosynthesis</keyword>
<dbReference type="NCBIfam" id="NF008967">
    <property type="entry name" value="PRK12313.1"/>
    <property type="match status" value="1"/>
</dbReference>
<dbReference type="GO" id="GO:0005829">
    <property type="term" value="C:cytosol"/>
    <property type="evidence" value="ECO:0007669"/>
    <property type="project" value="TreeGrafter"/>
</dbReference>
<comment type="subunit">
    <text evidence="10">Monomer.</text>
</comment>
<dbReference type="InterPro" id="IPR006047">
    <property type="entry name" value="GH13_cat_dom"/>
</dbReference>
<dbReference type="InterPro" id="IPR006407">
    <property type="entry name" value="GlgB"/>
</dbReference>
<evidence type="ECO:0000256" key="3">
    <source>
        <dbReference type="ARBA" id="ARBA00004964"/>
    </source>
</evidence>
<dbReference type="SUPFAM" id="SSF81296">
    <property type="entry name" value="E set domains"/>
    <property type="match status" value="1"/>
</dbReference>
<evidence type="ECO:0000256" key="2">
    <source>
        <dbReference type="ARBA" id="ARBA00002953"/>
    </source>
</evidence>
<keyword evidence="7 10" id="KW-0808">Transferase</keyword>
<dbReference type="Gene3D" id="2.60.40.10">
    <property type="entry name" value="Immunoglobulins"/>
    <property type="match status" value="1"/>
</dbReference>
<dbReference type="Gene3D" id="2.60.40.1180">
    <property type="entry name" value="Golgi alpha-mannosidase II"/>
    <property type="match status" value="1"/>
</dbReference>
<dbReference type="EMBL" id="JAAMPU010000107">
    <property type="protein sequence ID" value="NMH29178.1"/>
    <property type="molecule type" value="Genomic_DNA"/>
</dbReference>
<evidence type="ECO:0000256" key="4">
    <source>
        <dbReference type="ARBA" id="ARBA00009000"/>
    </source>
</evidence>
<dbReference type="GO" id="GO:0004553">
    <property type="term" value="F:hydrolase activity, hydrolyzing O-glycosyl compounds"/>
    <property type="evidence" value="ECO:0007669"/>
    <property type="project" value="InterPro"/>
</dbReference>
<dbReference type="EC" id="2.4.1.18" evidence="10"/>
<evidence type="ECO:0000256" key="8">
    <source>
        <dbReference type="ARBA" id="ARBA00023056"/>
    </source>
</evidence>
<dbReference type="InterPro" id="IPR013780">
    <property type="entry name" value="Glyco_hydro_b"/>
</dbReference>
<dbReference type="SUPFAM" id="SSF51011">
    <property type="entry name" value="Glycosyl hydrolase domain"/>
    <property type="match status" value="1"/>
</dbReference>
<sequence length="635" mass="73330">MNNVLPHSLFTSFDIDLFRSGKHFQLYEKFGSHLLEVDGVKGGYFSVWAPAAKSVSVVGDFNYWVQGEHLLNVRWDGSGIWEGFIPGIENGAKYKYKIQSNVNGLVTEKADPFARYCELPPNTASVVWDLKYKWKDSGYMKTRADKNALDRPYSVYEVHLGSWKRKVEENRFLTYIEMAEELVAYVRETGFTHVEFMPVMEYPYDPSWGYQLVGYFAPTSRFGKPQDFMFLVDKFHEAGIGVILDWVPSHFPSDAHGLGFFDGSHLYEHPDIRKGYHPDWKSLVFNYGRNEVRSFLISNAMFWLQHYHVDGLRVDAVASMLYLDYSRNDGEWEPNIFGGRENLDSISFLKDFNEAVYANFDGVQTIAEESTSFPMVSRPTYVGGLGFGMKWMMGWMHDTLEYFKKEPIYRSYHQNDITFSMTYAFTENFMLPLSHDEVVYGKRSIFGRMPGDEWQRFANLRLLYSYMFTHPGSKLLFMGDEFGQSEEWKFDGSLDWHLLQYDFHNGIKKTVTALNKLYTSQPALFEKQFSQDGFEWIDYSDNQNCVISFIRKGNNPKDDLLVICNFTPVVREEYRIGLPSKSKLTEIFNSDHPDFGGSGVSNPKAVKAETKPWNGREYSAVVCLSPLGVSVFKIG</sequence>
<dbReference type="InterPro" id="IPR037439">
    <property type="entry name" value="Branching_enzy"/>
</dbReference>
<comment type="pathway">
    <text evidence="3 10">Glycan biosynthesis; glycogen biosynthesis.</text>
</comment>
<reference evidence="13" key="1">
    <citation type="submission" date="2020-02" db="EMBL/GenBank/DDBJ databases">
        <title>Flavobacterium sp. genome.</title>
        <authorList>
            <person name="Jung H.S."/>
            <person name="Baek J.H."/>
            <person name="Jeon C.O."/>
        </authorList>
    </citation>
    <scope>NUCLEOTIDE SEQUENCE</scope>
    <source>
        <strain evidence="13">SE-s28</strain>
    </source>
</reference>
<evidence type="ECO:0000313" key="13">
    <source>
        <dbReference type="EMBL" id="NMH29178.1"/>
    </source>
</evidence>
<dbReference type="RefSeq" id="WP_169528264.1">
    <property type="nucleotide sequence ID" value="NZ_JAAMPU010000107.1"/>
</dbReference>
<comment type="caution">
    <text evidence="13">The sequence shown here is derived from an EMBL/GenBank/DDBJ whole genome shotgun (WGS) entry which is preliminary data.</text>
</comment>
<evidence type="ECO:0000256" key="1">
    <source>
        <dbReference type="ARBA" id="ARBA00000826"/>
    </source>
</evidence>
<dbReference type="CDD" id="cd02855">
    <property type="entry name" value="E_set_GBE_prok_N"/>
    <property type="match status" value="1"/>
</dbReference>
<dbReference type="PANTHER" id="PTHR43651:SF3">
    <property type="entry name" value="1,4-ALPHA-GLUCAN-BRANCHING ENZYME"/>
    <property type="match status" value="1"/>
</dbReference>
<dbReference type="GO" id="GO:0043169">
    <property type="term" value="F:cation binding"/>
    <property type="evidence" value="ECO:0007669"/>
    <property type="project" value="InterPro"/>
</dbReference>
<organism evidence="13 14">
    <name type="scientific">Flavobacterium silvaticum</name>
    <dbReference type="NCBI Taxonomy" id="1852020"/>
    <lineage>
        <taxon>Bacteria</taxon>
        <taxon>Pseudomonadati</taxon>
        <taxon>Bacteroidota</taxon>
        <taxon>Flavobacteriia</taxon>
        <taxon>Flavobacteriales</taxon>
        <taxon>Flavobacteriaceae</taxon>
        <taxon>Flavobacterium</taxon>
    </lineage>
</organism>
<dbReference type="SMART" id="SM00642">
    <property type="entry name" value="Aamy"/>
    <property type="match status" value="1"/>
</dbReference>
<dbReference type="SUPFAM" id="SSF51445">
    <property type="entry name" value="(Trans)glycosidases"/>
    <property type="match status" value="1"/>
</dbReference>
<dbReference type="InterPro" id="IPR044143">
    <property type="entry name" value="GlgB_N_E_set_prok"/>
</dbReference>
<dbReference type="FunFam" id="3.20.20.80:FF:000003">
    <property type="entry name" value="1,4-alpha-glucan branching enzyme GlgB"/>
    <property type="match status" value="1"/>
</dbReference>
<evidence type="ECO:0000256" key="6">
    <source>
        <dbReference type="ARBA" id="ARBA00022676"/>
    </source>
</evidence>
<comment type="function">
    <text evidence="2 10">Catalyzes the formation of the alpha-1,6-glucosidic linkages in glycogen by scission of a 1,4-alpha-linked oligosaccharide from growing alpha-1,4-glucan chains and the subsequent attachment of the oligosaccharide to the alpha-1,6 position.</text>
</comment>
<dbReference type="Pfam" id="PF02922">
    <property type="entry name" value="CBM_48"/>
    <property type="match status" value="1"/>
</dbReference>
<feature type="active site" description="Nucleophile" evidence="10 11">
    <location>
        <position position="315"/>
    </location>
</feature>
<dbReference type="NCBIfam" id="TIGR01515">
    <property type="entry name" value="branching_enzym"/>
    <property type="match status" value="1"/>
</dbReference>
<dbReference type="InterPro" id="IPR013783">
    <property type="entry name" value="Ig-like_fold"/>
</dbReference>
<dbReference type="Pfam" id="PF00128">
    <property type="entry name" value="Alpha-amylase"/>
    <property type="match status" value="2"/>
</dbReference>
<dbReference type="AlphaFoldDB" id="A0A972FNX9"/>
<gene>
    <name evidence="10 13" type="primary">glgB</name>
    <name evidence="13" type="ORF">G6047_14145</name>
</gene>
<proteinExistence type="inferred from homology"/>
<feature type="active site" description="Proton donor" evidence="10 11">
    <location>
        <position position="368"/>
    </location>
</feature>
<evidence type="ECO:0000259" key="12">
    <source>
        <dbReference type="SMART" id="SM00642"/>
    </source>
</evidence>
<dbReference type="GO" id="GO:0005978">
    <property type="term" value="P:glycogen biosynthetic process"/>
    <property type="evidence" value="ECO:0007669"/>
    <property type="project" value="UniProtKB-UniRule"/>
</dbReference>
<evidence type="ECO:0000256" key="11">
    <source>
        <dbReference type="PIRSR" id="PIRSR000463-1"/>
    </source>
</evidence>
<dbReference type="FunFam" id="2.60.40.1180:FF:000002">
    <property type="entry name" value="1,4-alpha-glucan branching enzyme GlgB"/>
    <property type="match status" value="1"/>
</dbReference>
<dbReference type="NCBIfam" id="NF003811">
    <property type="entry name" value="PRK05402.1"/>
    <property type="match status" value="1"/>
</dbReference>
<protein>
    <recommendedName>
        <fullName evidence="10">1,4-alpha-glucan branching enzyme GlgB</fullName>
        <ecNumber evidence="10">2.4.1.18</ecNumber>
    </recommendedName>
    <alternativeName>
        <fullName evidence="10">1,4-alpha-D-glucan:1,4-alpha-D-glucan 6-glucosyl-transferase</fullName>
    </alternativeName>
    <alternativeName>
        <fullName evidence="10">Alpha-(1-&gt;4)-glucan branching enzyme</fullName>
    </alternativeName>
    <alternativeName>
        <fullName evidence="10">Glycogen branching enzyme</fullName>
        <shortName evidence="10">BE</shortName>
    </alternativeName>
</protein>
<keyword evidence="9 10" id="KW-0119">Carbohydrate metabolism</keyword>
<comment type="similarity">
    <text evidence="4 10">Belongs to the glycosyl hydrolase 13 family. GlgB subfamily.</text>
</comment>
<dbReference type="FunFam" id="2.60.40.10:FF:000169">
    <property type="entry name" value="1,4-alpha-glucan branching enzyme GlgB"/>
    <property type="match status" value="1"/>
</dbReference>
<dbReference type="InterPro" id="IPR006048">
    <property type="entry name" value="A-amylase/branching_C"/>
</dbReference>
<comment type="catalytic activity">
    <reaction evidence="1 10">
        <text>Transfers a segment of a (1-&gt;4)-alpha-D-glucan chain to a primary hydroxy group in a similar glucan chain.</text>
        <dbReference type="EC" id="2.4.1.18"/>
    </reaction>
</comment>
<dbReference type="InterPro" id="IPR004193">
    <property type="entry name" value="Glyco_hydro_13_N"/>
</dbReference>
<name>A0A972FNX9_9FLAO</name>
<dbReference type="Pfam" id="PF02806">
    <property type="entry name" value="Alpha-amylase_C"/>
    <property type="match status" value="1"/>
</dbReference>
<evidence type="ECO:0000256" key="10">
    <source>
        <dbReference type="HAMAP-Rule" id="MF_00685"/>
    </source>
</evidence>
<dbReference type="PIRSF" id="PIRSF000463">
    <property type="entry name" value="GlgB"/>
    <property type="match status" value="1"/>
</dbReference>